<dbReference type="EMBL" id="BMAT01001837">
    <property type="protein sequence ID" value="GFR93309.1"/>
    <property type="molecule type" value="Genomic_DNA"/>
</dbReference>
<evidence type="ECO:0000313" key="2">
    <source>
        <dbReference type="EMBL" id="GFR93309.1"/>
    </source>
</evidence>
<feature type="region of interest" description="Disordered" evidence="1">
    <location>
        <begin position="1"/>
        <end position="43"/>
    </location>
</feature>
<dbReference type="AlphaFoldDB" id="A0AAV4H6W4"/>
<sequence length="153" mass="16975">MSDAGAEVEVEPEGGEEMSREALARSKSDAEDASPPAAGDAKAQWSSQSYLLEEISQQFTLPQVVKCNAMSILTRRDQPIPINMASPLLLYDQRTIRKLLARNVLSDPRNGRYSETDETIVIPADYEGEWTRSRNISTTKTIDLVIPADYEGK</sequence>
<reference evidence="2 3" key="1">
    <citation type="journal article" date="2021" name="Elife">
        <title>Chloroplast acquisition without the gene transfer in kleptoplastic sea slugs, Plakobranchus ocellatus.</title>
        <authorList>
            <person name="Maeda T."/>
            <person name="Takahashi S."/>
            <person name="Yoshida T."/>
            <person name="Shimamura S."/>
            <person name="Takaki Y."/>
            <person name="Nagai Y."/>
            <person name="Toyoda A."/>
            <person name="Suzuki Y."/>
            <person name="Arimoto A."/>
            <person name="Ishii H."/>
            <person name="Satoh N."/>
            <person name="Nishiyama T."/>
            <person name="Hasebe M."/>
            <person name="Maruyama T."/>
            <person name="Minagawa J."/>
            <person name="Obokata J."/>
            <person name="Shigenobu S."/>
        </authorList>
    </citation>
    <scope>NUCLEOTIDE SEQUENCE [LARGE SCALE GENOMIC DNA]</scope>
</reference>
<accession>A0AAV4H6W4</accession>
<organism evidence="2 3">
    <name type="scientific">Elysia marginata</name>
    <dbReference type="NCBI Taxonomy" id="1093978"/>
    <lineage>
        <taxon>Eukaryota</taxon>
        <taxon>Metazoa</taxon>
        <taxon>Spiralia</taxon>
        <taxon>Lophotrochozoa</taxon>
        <taxon>Mollusca</taxon>
        <taxon>Gastropoda</taxon>
        <taxon>Heterobranchia</taxon>
        <taxon>Euthyneura</taxon>
        <taxon>Panpulmonata</taxon>
        <taxon>Sacoglossa</taxon>
        <taxon>Placobranchoidea</taxon>
        <taxon>Plakobranchidae</taxon>
        <taxon>Elysia</taxon>
    </lineage>
</organism>
<proteinExistence type="predicted"/>
<name>A0AAV4H6W4_9GAST</name>
<feature type="compositionally biased region" description="Acidic residues" evidence="1">
    <location>
        <begin position="1"/>
        <end position="16"/>
    </location>
</feature>
<evidence type="ECO:0000313" key="3">
    <source>
        <dbReference type="Proteomes" id="UP000762676"/>
    </source>
</evidence>
<gene>
    <name evidence="2" type="ORF">ElyMa_000889100</name>
</gene>
<dbReference type="Proteomes" id="UP000762676">
    <property type="component" value="Unassembled WGS sequence"/>
</dbReference>
<protein>
    <submittedName>
        <fullName evidence="2">Uncharacterized protein</fullName>
    </submittedName>
</protein>
<keyword evidence="3" id="KW-1185">Reference proteome</keyword>
<comment type="caution">
    <text evidence="2">The sequence shown here is derived from an EMBL/GenBank/DDBJ whole genome shotgun (WGS) entry which is preliminary data.</text>
</comment>
<feature type="compositionally biased region" description="Basic and acidic residues" evidence="1">
    <location>
        <begin position="17"/>
        <end position="30"/>
    </location>
</feature>
<evidence type="ECO:0000256" key="1">
    <source>
        <dbReference type="SAM" id="MobiDB-lite"/>
    </source>
</evidence>